<proteinExistence type="predicted"/>
<accession>X1IPN4</accession>
<evidence type="ECO:0000313" key="1">
    <source>
        <dbReference type="EMBL" id="GAH71225.1"/>
    </source>
</evidence>
<name>X1IPN4_9ZZZZ</name>
<dbReference type="AlphaFoldDB" id="X1IPN4"/>
<sequence length="180" mass="20382">ELYNQSGHLLTSSTGSSLSYNVITSGYYYIKISLYDYSYVMSLTTLNEVPPIITVFAPFEGGFYNDTAPLFDVEIYDLDLDSMWYSINNGANHSFTTNSTFESGEWEDLPEGLNNITFYANDTLGYEAYKTVHVYKDIHVPVVNVLSPTNDQPLGLTAPAFIVEIRDLYLDTMRNQNSFH</sequence>
<reference evidence="1" key="1">
    <citation type="journal article" date="2014" name="Front. Microbiol.">
        <title>High frequency of phylogenetically diverse reductive dehalogenase-homologous genes in deep subseafloor sedimentary metagenomes.</title>
        <authorList>
            <person name="Kawai M."/>
            <person name="Futagami T."/>
            <person name="Toyoda A."/>
            <person name="Takaki Y."/>
            <person name="Nishi S."/>
            <person name="Hori S."/>
            <person name="Arai W."/>
            <person name="Tsubouchi T."/>
            <person name="Morono Y."/>
            <person name="Uchiyama I."/>
            <person name="Ito T."/>
            <person name="Fujiyama A."/>
            <person name="Inagaki F."/>
            <person name="Takami H."/>
        </authorList>
    </citation>
    <scope>NUCLEOTIDE SEQUENCE</scope>
    <source>
        <strain evidence="1">Expedition CK06-06</strain>
    </source>
</reference>
<feature type="non-terminal residue" evidence="1">
    <location>
        <position position="1"/>
    </location>
</feature>
<comment type="caution">
    <text evidence="1">The sequence shown here is derived from an EMBL/GenBank/DDBJ whole genome shotgun (WGS) entry which is preliminary data.</text>
</comment>
<protein>
    <submittedName>
        <fullName evidence="1">Uncharacterized protein</fullName>
    </submittedName>
</protein>
<gene>
    <name evidence="1" type="ORF">S03H2_49285</name>
</gene>
<dbReference type="EMBL" id="BARU01031133">
    <property type="protein sequence ID" value="GAH71225.1"/>
    <property type="molecule type" value="Genomic_DNA"/>
</dbReference>
<organism evidence="1">
    <name type="scientific">marine sediment metagenome</name>
    <dbReference type="NCBI Taxonomy" id="412755"/>
    <lineage>
        <taxon>unclassified sequences</taxon>
        <taxon>metagenomes</taxon>
        <taxon>ecological metagenomes</taxon>
    </lineage>
</organism>